<dbReference type="Gene3D" id="1.10.260.40">
    <property type="entry name" value="lambda repressor-like DNA-binding domains"/>
    <property type="match status" value="1"/>
</dbReference>
<dbReference type="PANTHER" id="PTHR46797:SF1">
    <property type="entry name" value="METHYLPHOSPHONATE SYNTHASE"/>
    <property type="match status" value="1"/>
</dbReference>
<dbReference type="Pfam" id="PF07883">
    <property type="entry name" value="Cupin_2"/>
    <property type="match status" value="1"/>
</dbReference>
<dbReference type="EMBL" id="CP073720">
    <property type="protein sequence ID" value="UWP86649.1"/>
    <property type="molecule type" value="Genomic_DNA"/>
</dbReference>
<dbReference type="InterPro" id="IPR010982">
    <property type="entry name" value="Lambda_DNA-bd_dom_sf"/>
</dbReference>
<dbReference type="Proteomes" id="UP001059617">
    <property type="component" value="Chromosome"/>
</dbReference>
<name>A0ABY5WB01_9ACTN</name>
<reference evidence="3" key="1">
    <citation type="submission" date="2021-04" db="EMBL/GenBank/DDBJ databases">
        <authorList>
            <person name="Hartkoorn R.C."/>
            <person name="Beaudoing E."/>
            <person name="Hot D."/>
        </authorList>
    </citation>
    <scope>NUCLEOTIDE SEQUENCE</scope>
    <source>
        <strain evidence="3">NRRL B-16292</strain>
    </source>
</reference>
<dbReference type="InterPro" id="IPR013096">
    <property type="entry name" value="Cupin_2"/>
</dbReference>
<dbReference type="PROSITE" id="PS50943">
    <property type="entry name" value="HTH_CROC1"/>
    <property type="match status" value="1"/>
</dbReference>
<evidence type="ECO:0000256" key="1">
    <source>
        <dbReference type="ARBA" id="ARBA00023125"/>
    </source>
</evidence>
<dbReference type="SUPFAM" id="SSF47413">
    <property type="entry name" value="lambda repressor-like DNA-binding domains"/>
    <property type="match status" value="1"/>
</dbReference>
<dbReference type="RefSeq" id="WP_259866030.1">
    <property type="nucleotide sequence ID" value="NZ_BAAAST010000003.1"/>
</dbReference>
<dbReference type="Gene3D" id="2.60.120.10">
    <property type="entry name" value="Jelly Rolls"/>
    <property type="match status" value="1"/>
</dbReference>
<dbReference type="Pfam" id="PF01381">
    <property type="entry name" value="HTH_3"/>
    <property type="match status" value="1"/>
</dbReference>
<keyword evidence="4" id="KW-1185">Reference proteome</keyword>
<organism evidence="3 4">
    <name type="scientific">Dactylosporangium fulvum</name>
    <dbReference type="NCBI Taxonomy" id="53359"/>
    <lineage>
        <taxon>Bacteria</taxon>
        <taxon>Bacillati</taxon>
        <taxon>Actinomycetota</taxon>
        <taxon>Actinomycetes</taxon>
        <taxon>Micromonosporales</taxon>
        <taxon>Micromonosporaceae</taxon>
        <taxon>Dactylosporangium</taxon>
    </lineage>
</organism>
<dbReference type="InterPro" id="IPR001387">
    <property type="entry name" value="Cro/C1-type_HTH"/>
</dbReference>
<evidence type="ECO:0000259" key="2">
    <source>
        <dbReference type="PROSITE" id="PS50943"/>
    </source>
</evidence>
<dbReference type="SMART" id="SM00530">
    <property type="entry name" value="HTH_XRE"/>
    <property type="match status" value="1"/>
</dbReference>
<dbReference type="InterPro" id="IPR014710">
    <property type="entry name" value="RmlC-like_jellyroll"/>
</dbReference>
<dbReference type="InterPro" id="IPR011051">
    <property type="entry name" value="RmlC_Cupin_sf"/>
</dbReference>
<protein>
    <submittedName>
        <fullName evidence="3">Cupin domain-containing protein</fullName>
    </submittedName>
</protein>
<dbReference type="SUPFAM" id="SSF51182">
    <property type="entry name" value="RmlC-like cupins"/>
    <property type="match status" value="1"/>
</dbReference>
<keyword evidence="1" id="KW-0238">DNA-binding</keyword>
<feature type="domain" description="HTH cro/C1-type" evidence="2">
    <location>
        <begin position="19"/>
        <end position="73"/>
    </location>
</feature>
<dbReference type="PANTHER" id="PTHR46797">
    <property type="entry name" value="HTH-TYPE TRANSCRIPTIONAL REGULATOR"/>
    <property type="match status" value="1"/>
</dbReference>
<dbReference type="CDD" id="cd02209">
    <property type="entry name" value="cupin_XRE_C"/>
    <property type="match status" value="1"/>
</dbReference>
<proteinExistence type="predicted"/>
<reference evidence="3" key="2">
    <citation type="submission" date="2022-09" db="EMBL/GenBank/DDBJ databases">
        <title>Biosynthetic gene clusters of Dactylosporangioum fulvum.</title>
        <authorList>
            <person name="Caradec T."/>
        </authorList>
    </citation>
    <scope>NUCLEOTIDE SEQUENCE</scope>
    <source>
        <strain evidence="3">NRRL B-16292</strain>
    </source>
</reference>
<dbReference type="CDD" id="cd00093">
    <property type="entry name" value="HTH_XRE"/>
    <property type="match status" value="1"/>
</dbReference>
<evidence type="ECO:0000313" key="3">
    <source>
        <dbReference type="EMBL" id="UWP86649.1"/>
    </source>
</evidence>
<sequence length="204" mass="22065">MSASAADGQSSPQAMGDMLRRLRTARRLSLRDLGEAVGLSVGYLSKIERSLVEPSVPVLRRLAAEFGIEWIDFYQAPAEMGQLVRKADRPLMVPATGQRHYAITRTPGSDVEIGVVEYEPGATVGDDRYTHGDVHEILLILDGELEFTLAGVTHLMAAGDSIEFRSSVPHAVRNASERTAEALWVSNPPAGTATRHRGGDATET</sequence>
<accession>A0ABY5WB01</accession>
<gene>
    <name evidence="3" type="ORF">Dfulv_21380</name>
</gene>
<dbReference type="InterPro" id="IPR050807">
    <property type="entry name" value="TransReg_Diox_bact_type"/>
</dbReference>
<evidence type="ECO:0000313" key="4">
    <source>
        <dbReference type="Proteomes" id="UP001059617"/>
    </source>
</evidence>